<evidence type="ECO:0000313" key="7">
    <source>
        <dbReference type="Proteomes" id="UP000626844"/>
    </source>
</evidence>
<gene>
    <name evidence="6" type="ORF">IC621_21065</name>
</gene>
<dbReference type="PANTHER" id="PTHR43334:SF1">
    <property type="entry name" value="3-HYDROXYPROPIONATE--COA LIGASE [ADP-FORMING]"/>
    <property type="match status" value="1"/>
</dbReference>
<dbReference type="SUPFAM" id="SSF51735">
    <property type="entry name" value="NAD(P)-binding Rossmann-fold domains"/>
    <property type="match status" value="1"/>
</dbReference>
<dbReference type="Gene3D" id="3.40.50.261">
    <property type="entry name" value="Succinyl-CoA synthetase domains"/>
    <property type="match status" value="2"/>
</dbReference>
<evidence type="ECO:0000256" key="2">
    <source>
        <dbReference type="ARBA" id="ARBA00022741"/>
    </source>
</evidence>
<dbReference type="InterPro" id="IPR036291">
    <property type="entry name" value="NAD(P)-bd_dom_sf"/>
</dbReference>
<dbReference type="Pfam" id="PF13380">
    <property type="entry name" value="CoA_binding_2"/>
    <property type="match status" value="1"/>
</dbReference>
<accession>A0A926S380</accession>
<keyword evidence="2 4" id="KW-0547">Nucleotide-binding</keyword>
<name>A0A926S380_9BACI</name>
<protein>
    <submittedName>
        <fullName evidence="6">Acetate--CoA ligase family protein</fullName>
    </submittedName>
</protein>
<dbReference type="GO" id="GO:0005524">
    <property type="term" value="F:ATP binding"/>
    <property type="evidence" value="ECO:0007669"/>
    <property type="project" value="UniProtKB-UniRule"/>
</dbReference>
<keyword evidence="7" id="KW-1185">Reference proteome</keyword>
<evidence type="ECO:0000256" key="3">
    <source>
        <dbReference type="ARBA" id="ARBA00022840"/>
    </source>
</evidence>
<comment type="caution">
    <text evidence="6">The sequence shown here is derived from an EMBL/GenBank/DDBJ whole genome shotgun (WGS) entry which is preliminary data.</text>
</comment>
<evidence type="ECO:0000256" key="4">
    <source>
        <dbReference type="PROSITE-ProRule" id="PRU00409"/>
    </source>
</evidence>
<feature type="domain" description="ATP-grasp" evidence="5">
    <location>
        <begin position="494"/>
        <end position="698"/>
    </location>
</feature>
<dbReference type="InterPro" id="IPR003781">
    <property type="entry name" value="CoA-bd"/>
</dbReference>
<dbReference type="EMBL" id="JACXAI010000035">
    <property type="protein sequence ID" value="MBD1382699.1"/>
    <property type="molecule type" value="Genomic_DNA"/>
</dbReference>
<keyword evidence="3 4" id="KW-0067">ATP-binding</keyword>
<dbReference type="Pfam" id="PF13607">
    <property type="entry name" value="Succ_CoA_lig"/>
    <property type="match status" value="1"/>
</dbReference>
<evidence type="ECO:0000259" key="5">
    <source>
        <dbReference type="PROSITE" id="PS50975"/>
    </source>
</evidence>
<evidence type="ECO:0000313" key="6">
    <source>
        <dbReference type="EMBL" id="MBD1382699.1"/>
    </source>
</evidence>
<dbReference type="GO" id="GO:0046872">
    <property type="term" value="F:metal ion binding"/>
    <property type="evidence" value="ECO:0007669"/>
    <property type="project" value="InterPro"/>
</dbReference>
<dbReference type="SMART" id="SM00881">
    <property type="entry name" value="CoA_binding"/>
    <property type="match status" value="1"/>
</dbReference>
<dbReference type="InterPro" id="IPR011761">
    <property type="entry name" value="ATP-grasp"/>
</dbReference>
<dbReference type="PANTHER" id="PTHR43334">
    <property type="entry name" value="ACETATE--COA LIGASE [ADP-FORMING]"/>
    <property type="match status" value="1"/>
</dbReference>
<dbReference type="Gene3D" id="3.40.50.720">
    <property type="entry name" value="NAD(P)-binding Rossmann-like Domain"/>
    <property type="match status" value="1"/>
</dbReference>
<sequence>MKGQELEALLHPVQSVAIFGANYRFACQIMMENLKNFGFKGDMFLVNPKYDEINGMKCYHTLQEIGKPIDVVVGLVNPYLMMEVTRVAGEMGAKLLVIPGGGYGESGPEGKRIQNSILEEAAKTGMRVFGPNCMGYINMHNQFTPYIGTLHRPKRPLRKGPVSIVSQSGSVLDAFIASRLGLSRIYSTGNEADLKMSDYVEVLAKDPETSIIILYIEAIRNHEHFLKALDLCGKYRKPVIALKTGKTQKSSAMANAHSGALAGDYKVEKHVLKEHGVIFVNDIDEAVAAAQMLSQPYLPPKNTLSAITVSGGQAGIALDLAEEYGIDFPELSTEIQQELQNELPELAPFSNPLDAWGKSKKEFSEVSKTCLEYLAKDHNIGIVSVAIDAPIGQGDHEFSFTGTPAKHLAQLRKNTDKPLVYFAHIHTEFDPRVLSILDEAGIPAIQGTRNALAACRALFQYKAFLAKREKAPIYSVNEITFEEQRILLHDDGGRKLLEDNGFPSPPEKVVASIDEAIEISERIGYPVVLKAQGLAHKSDVGGVALNLQNAKELREAWNSMISLNSPNYLVQAMINDGFETILSYKTDSRYGPVVIFGLGGIYTELLKDVVLAVPPITTEKAEKMVQSIEALWKIVHGYRGKPPLDLEELLDAIVKMGNMAEKHYEEIVEFEINPLRVRTKGKGVMALDVLASVKQTSSIKAGTLIG</sequence>
<reference evidence="6" key="1">
    <citation type="submission" date="2020-09" db="EMBL/GenBank/DDBJ databases">
        <title>A novel bacterium of genus Bacillus, isolated from South China Sea.</title>
        <authorList>
            <person name="Huang H."/>
            <person name="Mo K."/>
            <person name="Hu Y."/>
        </authorList>
    </citation>
    <scope>NUCLEOTIDE SEQUENCE</scope>
    <source>
        <strain evidence="6">IB182487</strain>
    </source>
</reference>
<dbReference type="Pfam" id="PF13549">
    <property type="entry name" value="ATP-grasp_5"/>
    <property type="match status" value="1"/>
</dbReference>
<dbReference type="SUPFAM" id="SSF56059">
    <property type="entry name" value="Glutathione synthetase ATP-binding domain-like"/>
    <property type="match status" value="1"/>
</dbReference>
<dbReference type="SUPFAM" id="SSF52210">
    <property type="entry name" value="Succinyl-CoA synthetase domains"/>
    <property type="match status" value="2"/>
</dbReference>
<dbReference type="Proteomes" id="UP000626844">
    <property type="component" value="Unassembled WGS sequence"/>
</dbReference>
<keyword evidence="1 6" id="KW-0436">Ligase</keyword>
<dbReference type="InterPro" id="IPR016102">
    <property type="entry name" value="Succinyl-CoA_synth-like"/>
</dbReference>
<dbReference type="InterPro" id="IPR032875">
    <property type="entry name" value="Succ_CoA_lig_flav_dom"/>
</dbReference>
<dbReference type="InterPro" id="IPR051538">
    <property type="entry name" value="Acyl-CoA_Synth/Transferase"/>
</dbReference>
<organism evidence="6 7">
    <name type="scientific">Metabacillus arenae</name>
    <dbReference type="NCBI Taxonomy" id="2771434"/>
    <lineage>
        <taxon>Bacteria</taxon>
        <taxon>Bacillati</taxon>
        <taxon>Bacillota</taxon>
        <taxon>Bacilli</taxon>
        <taxon>Bacillales</taxon>
        <taxon>Bacillaceae</taxon>
        <taxon>Metabacillus</taxon>
    </lineage>
</organism>
<dbReference type="PROSITE" id="PS50975">
    <property type="entry name" value="ATP_GRASP"/>
    <property type="match status" value="1"/>
</dbReference>
<proteinExistence type="predicted"/>
<dbReference type="AlphaFoldDB" id="A0A926S380"/>
<dbReference type="InterPro" id="IPR013815">
    <property type="entry name" value="ATP_grasp_subdomain_1"/>
</dbReference>
<dbReference type="GO" id="GO:0016874">
    <property type="term" value="F:ligase activity"/>
    <property type="evidence" value="ECO:0007669"/>
    <property type="project" value="UniProtKB-KW"/>
</dbReference>
<dbReference type="Gene3D" id="3.30.470.20">
    <property type="entry name" value="ATP-grasp fold, B domain"/>
    <property type="match status" value="1"/>
</dbReference>
<dbReference type="Gene3D" id="3.30.1490.20">
    <property type="entry name" value="ATP-grasp fold, A domain"/>
    <property type="match status" value="1"/>
</dbReference>
<dbReference type="RefSeq" id="WP_191161147.1">
    <property type="nucleotide sequence ID" value="NZ_JACXAI010000035.1"/>
</dbReference>
<evidence type="ECO:0000256" key="1">
    <source>
        <dbReference type="ARBA" id="ARBA00022598"/>
    </source>
</evidence>